<dbReference type="EMBL" id="JAFREP010000015">
    <property type="protein sequence ID" value="MBO1320001.1"/>
    <property type="molecule type" value="Genomic_DNA"/>
</dbReference>
<gene>
    <name evidence="2" type="ORF">J3U88_16120</name>
</gene>
<name>A0A8J7U655_9BACT</name>
<reference evidence="2" key="1">
    <citation type="submission" date="2021-03" db="EMBL/GenBank/DDBJ databases">
        <authorList>
            <person name="Wang G."/>
        </authorList>
    </citation>
    <scope>NUCLEOTIDE SEQUENCE</scope>
    <source>
        <strain evidence="2">KCTC 12899</strain>
    </source>
</reference>
<evidence type="ECO:0000313" key="2">
    <source>
        <dbReference type="EMBL" id="MBO1320001.1"/>
    </source>
</evidence>
<dbReference type="AlphaFoldDB" id="A0A8J7U655"/>
<sequence length="78" mass="8306">MATFLTISAATKSEAPPSLPSTSTVNKTAEEGGSSFAPPPQLSDNTATTQTAIVNIQFFLHIGLTSFIEQRFNMTDLD</sequence>
<feature type="region of interest" description="Disordered" evidence="1">
    <location>
        <begin position="12"/>
        <end position="45"/>
    </location>
</feature>
<comment type="caution">
    <text evidence="2">The sequence shown here is derived from an EMBL/GenBank/DDBJ whole genome shotgun (WGS) entry which is preliminary data.</text>
</comment>
<keyword evidence="3" id="KW-1185">Reference proteome</keyword>
<evidence type="ECO:0000313" key="3">
    <source>
        <dbReference type="Proteomes" id="UP000664417"/>
    </source>
</evidence>
<proteinExistence type="predicted"/>
<accession>A0A8J7U655</accession>
<protein>
    <submittedName>
        <fullName evidence="2">Uncharacterized protein</fullName>
    </submittedName>
</protein>
<organism evidence="2 3">
    <name type="scientific">Acanthopleuribacter pedis</name>
    <dbReference type="NCBI Taxonomy" id="442870"/>
    <lineage>
        <taxon>Bacteria</taxon>
        <taxon>Pseudomonadati</taxon>
        <taxon>Acidobacteriota</taxon>
        <taxon>Holophagae</taxon>
        <taxon>Acanthopleuribacterales</taxon>
        <taxon>Acanthopleuribacteraceae</taxon>
        <taxon>Acanthopleuribacter</taxon>
    </lineage>
</organism>
<evidence type="ECO:0000256" key="1">
    <source>
        <dbReference type="SAM" id="MobiDB-lite"/>
    </source>
</evidence>
<dbReference type="Proteomes" id="UP000664417">
    <property type="component" value="Unassembled WGS sequence"/>
</dbReference>